<protein>
    <submittedName>
        <fullName evidence="1">Uncharacterized protein</fullName>
    </submittedName>
</protein>
<sequence length="76" mass="8306">MATDPLCGLGVSGRVLEHVEGVLLSQATTHRFCCYDLLHVLIISLLESLVRPAPSRIMMDLSILFRSCPSNENGHA</sequence>
<evidence type="ECO:0000313" key="2">
    <source>
        <dbReference type="Proteomes" id="UP001283361"/>
    </source>
</evidence>
<keyword evidence="2" id="KW-1185">Reference proteome</keyword>
<gene>
    <name evidence="1" type="ORF">RRG08_024019</name>
</gene>
<organism evidence="1 2">
    <name type="scientific">Elysia crispata</name>
    <name type="common">lettuce slug</name>
    <dbReference type="NCBI Taxonomy" id="231223"/>
    <lineage>
        <taxon>Eukaryota</taxon>
        <taxon>Metazoa</taxon>
        <taxon>Spiralia</taxon>
        <taxon>Lophotrochozoa</taxon>
        <taxon>Mollusca</taxon>
        <taxon>Gastropoda</taxon>
        <taxon>Heterobranchia</taxon>
        <taxon>Euthyneura</taxon>
        <taxon>Panpulmonata</taxon>
        <taxon>Sacoglossa</taxon>
        <taxon>Placobranchoidea</taxon>
        <taxon>Plakobranchidae</taxon>
        <taxon>Elysia</taxon>
    </lineage>
</organism>
<proteinExistence type="predicted"/>
<dbReference type="Proteomes" id="UP001283361">
    <property type="component" value="Unassembled WGS sequence"/>
</dbReference>
<evidence type="ECO:0000313" key="1">
    <source>
        <dbReference type="EMBL" id="KAK3763964.1"/>
    </source>
</evidence>
<dbReference type="EMBL" id="JAWDGP010004479">
    <property type="protein sequence ID" value="KAK3763964.1"/>
    <property type="molecule type" value="Genomic_DNA"/>
</dbReference>
<comment type="caution">
    <text evidence="1">The sequence shown here is derived from an EMBL/GenBank/DDBJ whole genome shotgun (WGS) entry which is preliminary data.</text>
</comment>
<name>A0AAE1DAX0_9GAST</name>
<accession>A0AAE1DAX0</accession>
<reference evidence="1" key="1">
    <citation type="journal article" date="2023" name="G3 (Bethesda)">
        <title>A reference genome for the long-term kleptoplast-retaining sea slug Elysia crispata morphotype clarki.</title>
        <authorList>
            <person name="Eastman K.E."/>
            <person name="Pendleton A.L."/>
            <person name="Shaikh M.A."/>
            <person name="Suttiyut T."/>
            <person name="Ogas R."/>
            <person name="Tomko P."/>
            <person name="Gavelis G."/>
            <person name="Widhalm J.R."/>
            <person name="Wisecaver J.H."/>
        </authorList>
    </citation>
    <scope>NUCLEOTIDE SEQUENCE</scope>
    <source>
        <strain evidence="1">ECLA1</strain>
    </source>
</reference>
<dbReference type="AlphaFoldDB" id="A0AAE1DAX0"/>